<keyword evidence="2" id="KW-1185">Reference proteome</keyword>
<evidence type="ECO:0000313" key="1">
    <source>
        <dbReference type="EMBL" id="KAH3843067.1"/>
    </source>
</evidence>
<name>A0A9D4KNA0_DREPO</name>
<comment type="caution">
    <text evidence="1">The sequence shown here is derived from an EMBL/GenBank/DDBJ whole genome shotgun (WGS) entry which is preliminary data.</text>
</comment>
<gene>
    <name evidence="1" type="ORF">DPMN_116574</name>
</gene>
<dbReference type="Proteomes" id="UP000828390">
    <property type="component" value="Unassembled WGS sequence"/>
</dbReference>
<dbReference type="EMBL" id="JAIWYP010000004">
    <property type="protein sequence ID" value="KAH3843067.1"/>
    <property type="molecule type" value="Genomic_DNA"/>
</dbReference>
<sequence length="55" mass="6208">MINCENIDSFTGWIRYLVLKDPFHGELSGVSNHFRVLSDVIHDHFGHGSHLSGQS</sequence>
<accession>A0A9D4KNA0</accession>
<proteinExistence type="predicted"/>
<protein>
    <submittedName>
        <fullName evidence="1">Uncharacterized protein</fullName>
    </submittedName>
</protein>
<organism evidence="1 2">
    <name type="scientific">Dreissena polymorpha</name>
    <name type="common">Zebra mussel</name>
    <name type="synonym">Mytilus polymorpha</name>
    <dbReference type="NCBI Taxonomy" id="45954"/>
    <lineage>
        <taxon>Eukaryota</taxon>
        <taxon>Metazoa</taxon>
        <taxon>Spiralia</taxon>
        <taxon>Lophotrochozoa</taxon>
        <taxon>Mollusca</taxon>
        <taxon>Bivalvia</taxon>
        <taxon>Autobranchia</taxon>
        <taxon>Heteroconchia</taxon>
        <taxon>Euheterodonta</taxon>
        <taxon>Imparidentia</taxon>
        <taxon>Neoheterodontei</taxon>
        <taxon>Myida</taxon>
        <taxon>Dreissenoidea</taxon>
        <taxon>Dreissenidae</taxon>
        <taxon>Dreissena</taxon>
    </lineage>
</organism>
<evidence type="ECO:0000313" key="2">
    <source>
        <dbReference type="Proteomes" id="UP000828390"/>
    </source>
</evidence>
<dbReference type="AlphaFoldDB" id="A0A9D4KNA0"/>
<reference evidence="1" key="2">
    <citation type="submission" date="2020-11" db="EMBL/GenBank/DDBJ databases">
        <authorList>
            <person name="McCartney M.A."/>
            <person name="Auch B."/>
            <person name="Kono T."/>
            <person name="Mallez S."/>
            <person name="Becker A."/>
            <person name="Gohl D.M."/>
            <person name="Silverstein K.A.T."/>
            <person name="Koren S."/>
            <person name="Bechman K.B."/>
            <person name="Herman A."/>
            <person name="Abrahante J.E."/>
            <person name="Garbe J."/>
        </authorList>
    </citation>
    <scope>NUCLEOTIDE SEQUENCE</scope>
    <source>
        <strain evidence="1">Duluth1</strain>
        <tissue evidence="1">Whole animal</tissue>
    </source>
</reference>
<reference evidence="1" key="1">
    <citation type="journal article" date="2019" name="bioRxiv">
        <title>The Genome of the Zebra Mussel, Dreissena polymorpha: A Resource for Invasive Species Research.</title>
        <authorList>
            <person name="McCartney M.A."/>
            <person name="Auch B."/>
            <person name="Kono T."/>
            <person name="Mallez S."/>
            <person name="Zhang Y."/>
            <person name="Obille A."/>
            <person name="Becker A."/>
            <person name="Abrahante J.E."/>
            <person name="Garbe J."/>
            <person name="Badalamenti J.P."/>
            <person name="Herman A."/>
            <person name="Mangelson H."/>
            <person name="Liachko I."/>
            <person name="Sullivan S."/>
            <person name="Sone E.D."/>
            <person name="Koren S."/>
            <person name="Silverstein K.A.T."/>
            <person name="Beckman K.B."/>
            <person name="Gohl D.M."/>
        </authorList>
    </citation>
    <scope>NUCLEOTIDE SEQUENCE</scope>
    <source>
        <strain evidence="1">Duluth1</strain>
        <tissue evidence="1">Whole animal</tissue>
    </source>
</reference>